<dbReference type="InterPro" id="IPR043141">
    <property type="entry name" value="Ribosomal_uL10-like_sf"/>
</dbReference>
<dbReference type="FunCoup" id="A0A2V0P0Z1">
    <property type="interactions" value="1988"/>
</dbReference>
<keyword evidence="5 7" id="KW-0963">Cytoplasm</keyword>
<accession>A0A2V0P0Z1</accession>
<dbReference type="SUPFAM" id="SSF160369">
    <property type="entry name" value="Ribosomal protein L10-like"/>
    <property type="match status" value="1"/>
</dbReference>
<comment type="subunit">
    <text evidence="4 7">Associates with the pre-60S ribosomal particle.</text>
</comment>
<evidence type="ECO:0000256" key="1">
    <source>
        <dbReference type="ARBA" id="ARBA00002200"/>
    </source>
</evidence>
<evidence type="ECO:0000313" key="10">
    <source>
        <dbReference type="EMBL" id="GBF93536.1"/>
    </source>
</evidence>
<evidence type="ECO:0000256" key="4">
    <source>
        <dbReference type="ARBA" id="ARBA00011117"/>
    </source>
</evidence>
<dbReference type="Pfam" id="PF17777">
    <property type="entry name" value="RL10P_insert"/>
    <property type="match status" value="1"/>
</dbReference>
<dbReference type="PANTHER" id="PTHR45841:SF1">
    <property type="entry name" value="MRNA TURNOVER PROTEIN 4 HOMOLOG"/>
    <property type="match status" value="1"/>
</dbReference>
<dbReference type="InterPro" id="IPR043164">
    <property type="entry name" value="Ribosomal_uL10-like_insert_sf"/>
</dbReference>
<dbReference type="Gene3D" id="3.90.105.20">
    <property type="match status" value="1"/>
</dbReference>
<dbReference type="FunFam" id="3.30.70.1730:FF:000005">
    <property type="entry name" value="Ribosome assembly factor mrt4"/>
    <property type="match status" value="1"/>
</dbReference>
<comment type="function">
    <text evidence="2 7">Component of the ribosome assembly machinery. Nuclear paralog of the ribosomal protein P0, it binds pre-60S subunits at an early stage of assembly in the nucleolus, and is replaced by P0 in cytoplasmic pre-60S subunits and mature 80S ribosomes.</text>
</comment>
<feature type="region of interest" description="Disordered" evidence="8">
    <location>
        <begin position="221"/>
        <end position="264"/>
    </location>
</feature>
<dbReference type="PANTHER" id="PTHR45841">
    <property type="entry name" value="MRNA TURNOVER PROTEIN 4 MRTO4"/>
    <property type="match status" value="1"/>
</dbReference>
<dbReference type="GO" id="GO:0030687">
    <property type="term" value="C:preribosome, large subunit precursor"/>
    <property type="evidence" value="ECO:0007669"/>
    <property type="project" value="TreeGrafter"/>
</dbReference>
<dbReference type="AlphaFoldDB" id="A0A2V0P0Z1"/>
<dbReference type="GO" id="GO:0003723">
    <property type="term" value="F:RNA binding"/>
    <property type="evidence" value="ECO:0007669"/>
    <property type="project" value="TreeGrafter"/>
</dbReference>
<keyword evidence="6 7" id="KW-0539">Nucleus</keyword>
<dbReference type="Pfam" id="PF00466">
    <property type="entry name" value="Ribosomal_L10"/>
    <property type="match status" value="1"/>
</dbReference>
<evidence type="ECO:0000256" key="6">
    <source>
        <dbReference type="ARBA" id="ARBA00023242"/>
    </source>
</evidence>
<comment type="similarity">
    <text evidence="3 7">Belongs to the universal ribosomal protein uL10 family.</text>
</comment>
<proteinExistence type="inferred from homology"/>
<organism evidence="10 11">
    <name type="scientific">Raphidocelis subcapitata</name>
    <dbReference type="NCBI Taxonomy" id="307507"/>
    <lineage>
        <taxon>Eukaryota</taxon>
        <taxon>Viridiplantae</taxon>
        <taxon>Chlorophyta</taxon>
        <taxon>core chlorophytes</taxon>
        <taxon>Chlorophyceae</taxon>
        <taxon>CS clade</taxon>
        <taxon>Sphaeropleales</taxon>
        <taxon>Selenastraceae</taxon>
        <taxon>Raphidocelis</taxon>
    </lineage>
</organism>
<evidence type="ECO:0000313" key="11">
    <source>
        <dbReference type="Proteomes" id="UP000247498"/>
    </source>
</evidence>
<dbReference type="Proteomes" id="UP000247498">
    <property type="component" value="Unassembled WGS sequence"/>
</dbReference>
<dbReference type="STRING" id="307507.A0A2V0P0Z1"/>
<dbReference type="GO" id="GO:0005730">
    <property type="term" value="C:nucleolus"/>
    <property type="evidence" value="ECO:0007669"/>
    <property type="project" value="UniProtKB-SubCell"/>
</dbReference>
<feature type="domain" description="Large ribosomal subunit protein uL10-like insertion" evidence="9">
    <location>
        <begin position="126"/>
        <end position="200"/>
    </location>
</feature>
<dbReference type="GO" id="GO:0005737">
    <property type="term" value="C:cytoplasm"/>
    <property type="evidence" value="ECO:0007669"/>
    <property type="project" value="UniProtKB-SubCell"/>
</dbReference>
<dbReference type="CDD" id="cd05796">
    <property type="entry name" value="Ribosomal_P0_like"/>
    <property type="match status" value="1"/>
</dbReference>
<evidence type="ECO:0000256" key="7">
    <source>
        <dbReference type="RuleBase" id="RU364039"/>
    </source>
</evidence>
<gene>
    <name evidence="10" type="ORF">Rsub_06256</name>
</gene>
<reference evidence="10 11" key="1">
    <citation type="journal article" date="2018" name="Sci. Rep.">
        <title>Raphidocelis subcapitata (=Pseudokirchneriella subcapitata) provides an insight into genome evolution and environmental adaptations in the Sphaeropleales.</title>
        <authorList>
            <person name="Suzuki S."/>
            <person name="Yamaguchi H."/>
            <person name="Nakajima N."/>
            <person name="Kawachi M."/>
        </authorList>
    </citation>
    <scope>NUCLEOTIDE SEQUENCE [LARGE SCALE GENOMIC DNA]</scope>
    <source>
        <strain evidence="10 11">NIES-35</strain>
    </source>
</reference>
<dbReference type="InterPro" id="IPR001790">
    <property type="entry name" value="Ribosomal_uL10"/>
</dbReference>
<dbReference type="Gene3D" id="3.30.70.1730">
    <property type="match status" value="1"/>
</dbReference>
<feature type="compositionally biased region" description="Acidic residues" evidence="8">
    <location>
        <begin position="221"/>
        <end position="230"/>
    </location>
</feature>
<dbReference type="InterPro" id="IPR040637">
    <property type="entry name" value="Ribosomal_uL10-like_insert"/>
</dbReference>
<dbReference type="GO" id="GO:0006364">
    <property type="term" value="P:rRNA processing"/>
    <property type="evidence" value="ECO:0007669"/>
    <property type="project" value="TreeGrafter"/>
</dbReference>
<dbReference type="OrthoDB" id="10262308at2759"/>
<evidence type="ECO:0000256" key="5">
    <source>
        <dbReference type="ARBA" id="ARBA00022490"/>
    </source>
</evidence>
<comment type="function">
    <text evidence="1">Ribosomal protein P0 is the functional equivalent of E.coli protein L10.</text>
</comment>
<dbReference type="InterPro" id="IPR033867">
    <property type="entry name" value="Mrt4"/>
</dbReference>
<evidence type="ECO:0000259" key="9">
    <source>
        <dbReference type="Pfam" id="PF17777"/>
    </source>
</evidence>
<sequence>MPKSKRNKVVHLSKTKKKDREWKEGIITQVRNAVDNYPHVYVFKFHNMRNEKFKELRDELKDSSRFVMGSNKMLQVALGKTPADEYRTNLHLLSERLRGHVGLFFTTLPREEVAAVFSEFGHEDYARAGTAAAHDFKLTAGPLSGPHGPMAHTLEPQLRKHGLPTRLNKGVVELLADHTVCREGKALDPNQAALLRVFEVKMATFRFTLLAAWSADGDEYESLADDDGGDGDGSGGGGDSGEGDEGMFGGGLDATAGMELPAGL</sequence>
<keyword evidence="11" id="KW-1185">Reference proteome</keyword>
<evidence type="ECO:0000256" key="2">
    <source>
        <dbReference type="ARBA" id="ARBA00004046"/>
    </source>
</evidence>
<evidence type="ECO:0000256" key="8">
    <source>
        <dbReference type="SAM" id="MobiDB-lite"/>
    </source>
</evidence>
<dbReference type="EMBL" id="BDRX01000042">
    <property type="protein sequence ID" value="GBF93536.1"/>
    <property type="molecule type" value="Genomic_DNA"/>
</dbReference>
<evidence type="ECO:0000256" key="3">
    <source>
        <dbReference type="ARBA" id="ARBA00008889"/>
    </source>
</evidence>
<comment type="subcellular location">
    <subcellularLocation>
        <location evidence="7">Cytoplasm</location>
    </subcellularLocation>
    <subcellularLocation>
        <location evidence="7">Nucleus</location>
        <location evidence="7">Nucleolus</location>
    </subcellularLocation>
</comment>
<dbReference type="GO" id="GO:0000956">
    <property type="term" value="P:nuclear-transcribed mRNA catabolic process"/>
    <property type="evidence" value="ECO:0007669"/>
    <property type="project" value="TreeGrafter"/>
</dbReference>
<feature type="compositionally biased region" description="Gly residues" evidence="8">
    <location>
        <begin position="231"/>
        <end position="252"/>
    </location>
</feature>
<comment type="caution">
    <text evidence="10">The sequence shown here is derived from an EMBL/GenBank/DDBJ whole genome shotgun (WGS) entry which is preliminary data.</text>
</comment>
<protein>
    <recommendedName>
        <fullName evidence="7">Ribosome assembly factor mrt4</fullName>
    </recommendedName>
</protein>
<dbReference type="InterPro" id="IPR051742">
    <property type="entry name" value="Ribosome_Assembly_uL10"/>
</dbReference>
<dbReference type="InParanoid" id="A0A2V0P0Z1"/>
<dbReference type="FunFam" id="3.90.105.20:FF:000003">
    <property type="entry name" value="Ribosome assembly factor mrt4"/>
    <property type="match status" value="1"/>
</dbReference>
<name>A0A2V0P0Z1_9CHLO</name>
<keyword evidence="7" id="KW-0690">Ribosome biogenesis</keyword>
<dbReference type="GO" id="GO:0000027">
    <property type="term" value="P:ribosomal large subunit assembly"/>
    <property type="evidence" value="ECO:0007669"/>
    <property type="project" value="InterPro"/>
</dbReference>